<dbReference type="EMBL" id="QDFR01000010">
    <property type="protein sequence ID" value="PVE50682.1"/>
    <property type="molecule type" value="Genomic_DNA"/>
</dbReference>
<gene>
    <name evidence="3" type="ORF">DC430_21125</name>
</gene>
<feature type="signal peptide" evidence="2">
    <location>
        <begin position="1"/>
        <end position="31"/>
    </location>
</feature>
<dbReference type="CDD" id="cd07012">
    <property type="entry name" value="PBP2_Bug_TTT"/>
    <property type="match status" value="1"/>
</dbReference>
<dbReference type="PIRSF" id="PIRSF017082">
    <property type="entry name" value="YflP"/>
    <property type="match status" value="1"/>
</dbReference>
<evidence type="ECO:0000256" key="2">
    <source>
        <dbReference type="SAM" id="SignalP"/>
    </source>
</evidence>
<organism evidence="3 4">
    <name type="scientific">Rhizobium rhizogenes</name>
    <name type="common">Agrobacterium rhizogenes</name>
    <dbReference type="NCBI Taxonomy" id="359"/>
    <lineage>
        <taxon>Bacteria</taxon>
        <taxon>Pseudomonadati</taxon>
        <taxon>Pseudomonadota</taxon>
        <taxon>Alphaproteobacteria</taxon>
        <taxon>Hyphomicrobiales</taxon>
        <taxon>Rhizobiaceae</taxon>
        <taxon>Rhizobium/Agrobacterium group</taxon>
        <taxon>Rhizobium</taxon>
    </lineage>
</organism>
<dbReference type="AlphaFoldDB" id="A0AA92BZZ7"/>
<sequence>MTTVTRRAFSALAATALAAVMIGQTVLPAAAQELKSLHILAPSSAGSGYDQLARAVQGILQEDKLVGAVEVQNVAGGGGTVGLSQFVTTKPRHPSALVIGFALVGGVLTTKSAVTLDQTVPVARLIGEADAIVVPVNSDIKTMADLVERLKADPSAVSWAGGSIGGVDHVAAGLIAKTVGVDPKKINYVVHAGGGEVLASTLGGHATVGISGYEEFRAQVDAGQLRALAVTGEERIKGVDVPTLKEAGVDLAVMNWRGIMAHPKADEKDRAALEAAIATLVKTPQWQEALAKRGWIDSYLPAKEFGEFLAEEQKRVESALKEVGLL</sequence>
<dbReference type="InterPro" id="IPR005064">
    <property type="entry name" value="BUG"/>
</dbReference>
<dbReference type="Proteomes" id="UP000244335">
    <property type="component" value="Unassembled WGS sequence"/>
</dbReference>
<dbReference type="PANTHER" id="PTHR42928">
    <property type="entry name" value="TRICARBOXYLATE-BINDING PROTEIN"/>
    <property type="match status" value="1"/>
</dbReference>
<proteinExistence type="inferred from homology"/>
<evidence type="ECO:0000313" key="4">
    <source>
        <dbReference type="Proteomes" id="UP000244335"/>
    </source>
</evidence>
<dbReference type="Pfam" id="PF03401">
    <property type="entry name" value="TctC"/>
    <property type="match status" value="1"/>
</dbReference>
<comment type="similarity">
    <text evidence="1">Belongs to the UPF0065 (bug) family.</text>
</comment>
<dbReference type="PANTHER" id="PTHR42928:SF3">
    <property type="entry name" value="UPF0065 PROTEIN YFLP"/>
    <property type="match status" value="1"/>
</dbReference>
<protein>
    <submittedName>
        <fullName evidence="3">C4-dicarboxylate ABC transporter substrate-binding protein</fullName>
    </submittedName>
</protein>
<dbReference type="InterPro" id="IPR006311">
    <property type="entry name" value="TAT_signal"/>
</dbReference>
<accession>A0AA92BZZ7</accession>
<reference evidence="3 4" key="1">
    <citation type="submission" date="2018-04" db="EMBL/GenBank/DDBJ databases">
        <authorList>
            <person name="Hagen T."/>
        </authorList>
    </citation>
    <scope>NUCLEOTIDE SEQUENCE [LARGE SCALE GENOMIC DNA]</scope>
    <source>
        <strain evidence="3 4">TPD7009</strain>
    </source>
</reference>
<name>A0AA92BZZ7_RHIRH</name>
<dbReference type="RefSeq" id="WP_116494607.1">
    <property type="nucleotide sequence ID" value="NZ_QDFR01000010.1"/>
</dbReference>
<comment type="caution">
    <text evidence="3">The sequence shown here is derived from an EMBL/GenBank/DDBJ whole genome shotgun (WGS) entry which is preliminary data.</text>
</comment>
<evidence type="ECO:0000313" key="3">
    <source>
        <dbReference type="EMBL" id="PVE50682.1"/>
    </source>
</evidence>
<dbReference type="InterPro" id="IPR042100">
    <property type="entry name" value="Bug_dom1"/>
</dbReference>
<dbReference type="PROSITE" id="PS51318">
    <property type="entry name" value="TAT"/>
    <property type="match status" value="1"/>
</dbReference>
<dbReference type="Gene3D" id="3.40.190.150">
    <property type="entry name" value="Bordetella uptake gene, domain 1"/>
    <property type="match status" value="1"/>
</dbReference>
<keyword evidence="2" id="KW-0732">Signal</keyword>
<dbReference type="Gene3D" id="3.40.190.10">
    <property type="entry name" value="Periplasmic binding protein-like II"/>
    <property type="match status" value="1"/>
</dbReference>
<feature type="chain" id="PRO_5041717270" evidence="2">
    <location>
        <begin position="32"/>
        <end position="326"/>
    </location>
</feature>
<evidence type="ECO:0000256" key="1">
    <source>
        <dbReference type="ARBA" id="ARBA00006987"/>
    </source>
</evidence>
<dbReference type="SUPFAM" id="SSF53850">
    <property type="entry name" value="Periplasmic binding protein-like II"/>
    <property type="match status" value="1"/>
</dbReference>